<keyword evidence="6" id="KW-0282">Flagellum</keyword>
<dbReference type="Gene3D" id="1.20.1330.10">
    <property type="entry name" value="f41 fragment of flagellin, N-terminal domain"/>
    <property type="match status" value="2"/>
</dbReference>
<dbReference type="InterPro" id="IPR001029">
    <property type="entry name" value="Flagellin_N"/>
</dbReference>
<dbReference type="Proteomes" id="UP001173801">
    <property type="component" value="Unassembled WGS sequence"/>
</dbReference>
<evidence type="ECO:0000256" key="2">
    <source>
        <dbReference type="ARBA" id="ARBA00023143"/>
    </source>
</evidence>
<evidence type="ECO:0000259" key="4">
    <source>
        <dbReference type="Pfam" id="PF00669"/>
    </source>
</evidence>
<dbReference type="EMBL" id="JANURM010000002">
    <property type="protein sequence ID" value="MDL0088182.1"/>
    <property type="molecule type" value="Genomic_DNA"/>
</dbReference>
<comment type="function">
    <text evidence="3">Flagellin is the subunit protein which polymerizes to form the filaments of bacterial flagella.</text>
</comment>
<proteinExistence type="inferred from homology"/>
<dbReference type="Pfam" id="PF00700">
    <property type="entry name" value="Flagellin_C"/>
    <property type="match status" value="1"/>
</dbReference>
<gene>
    <name evidence="6" type="ORF">NYG85_02170</name>
</gene>
<reference evidence="6" key="2">
    <citation type="journal article" date="2023" name="Microorganisms">
        <title>Isolation and Genomic Characteristics of Cat-Borne Campylobacter felis sp. nov. and Sheep-Borne Campylobacter ovis sp. nov.</title>
        <authorList>
            <person name="Wang H."/>
            <person name="Li Y."/>
            <person name="Gu Y."/>
            <person name="Zhou G."/>
            <person name="Chen X."/>
            <person name="Zhang X."/>
            <person name="Shao Z."/>
            <person name="Zhang J."/>
            <person name="Zhang M."/>
        </authorList>
    </citation>
    <scope>NUCLEOTIDE SEQUENCE</scope>
    <source>
        <strain evidence="6">PS10</strain>
    </source>
</reference>
<accession>A0ABT7HMP3</accession>
<dbReference type="InterPro" id="IPR001492">
    <property type="entry name" value="Flagellin"/>
</dbReference>
<keyword evidence="2 3" id="KW-0975">Bacterial flagellum</keyword>
<comment type="caution">
    <text evidence="6">The sequence shown here is derived from an EMBL/GenBank/DDBJ whole genome shotgun (WGS) entry which is preliminary data.</text>
</comment>
<evidence type="ECO:0000256" key="3">
    <source>
        <dbReference type="RuleBase" id="RU362073"/>
    </source>
</evidence>
<organism evidence="6 7">
    <name type="scientific">Campylobacter gastrosuis</name>
    <dbReference type="NCBI Taxonomy" id="2974576"/>
    <lineage>
        <taxon>Bacteria</taxon>
        <taxon>Pseudomonadati</taxon>
        <taxon>Campylobacterota</taxon>
        <taxon>Epsilonproteobacteria</taxon>
        <taxon>Campylobacterales</taxon>
        <taxon>Campylobacteraceae</taxon>
        <taxon>Campylobacter</taxon>
    </lineage>
</organism>
<keyword evidence="3" id="KW-0964">Secreted</keyword>
<comment type="similarity">
    <text evidence="1 3">Belongs to the bacterial flagellin family.</text>
</comment>
<evidence type="ECO:0000313" key="6">
    <source>
        <dbReference type="EMBL" id="MDL0088182.1"/>
    </source>
</evidence>
<protein>
    <recommendedName>
        <fullName evidence="3">Flagellin</fullName>
    </recommendedName>
</protein>
<evidence type="ECO:0000259" key="5">
    <source>
        <dbReference type="Pfam" id="PF00700"/>
    </source>
</evidence>
<reference evidence="6" key="1">
    <citation type="submission" date="2022-08" db="EMBL/GenBank/DDBJ databases">
        <authorList>
            <person name="Wang H."/>
        </authorList>
    </citation>
    <scope>NUCLEOTIDE SEQUENCE</scope>
    <source>
        <strain evidence="6">PS10</strain>
    </source>
</reference>
<keyword evidence="6" id="KW-0969">Cilium</keyword>
<dbReference type="InterPro" id="IPR046358">
    <property type="entry name" value="Flagellin_C"/>
</dbReference>
<dbReference type="PANTHER" id="PTHR42792:SF1">
    <property type="entry name" value="FLAGELLAR HOOK-ASSOCIATED PROTEIN 3"/>
    <property type="match status" value="1"/>
</dbReference>
<name>A0ABT7HMP3_9BACT</name>
<comment type="subcellular location">
    <subcellularLocation>
        <location evidence="3">Secreted</location>
    </subcellularLocation>
    <subcellularLocation>
        <location evidence="3">Bacterial flagellum</location>
    </subcellularLocation>
</comment>
<keyword evidence="7" id="KW-1185">Reference proteome</keyword>
<feature type="domain" description="Flagellin N-terminal" evidence="4">
    <location>
        <begin position="7"/>
        <end position="138"/>
    </location>
</feature>
<keyword evidence="6" id="KW-0966">Cell projection</keyword>
<dbReference type="Pfam" id="PF00669">
    <property type="entry name" value="Flagellin_N"/>
    <property type="match status" value="1"/>
</dbReference>
<dbReference type="PANTHER" id="PTHR42792">
    <property type="entry name" value="FLAGELLIN"/>
    <property type="match status" value="1"/>
</dbReference>
<evidence type="ECO:0000313" key="7">
    <source>
        <dbReference type="Proteomes" id="UP001173801"/>
    </source>
</evidence>
<evidence type="ECO:0000256" key="1">
    <source>
        <dbReference type="ARBA" id="ARBA00005709"/>
    </source>
</evidence>
<dbReference type="RefSeq" id="WP_284936838.1">
    <property type="nucleotide sequence ID" value="NZ_JANURM010000002.1"/>
</dbReference>
<dbReference type="SUPFAM" id="SSF64518">
    <property type="entry name" value="Phase 1 flagellin"/>
    <property type="match status" value="1"/>
</dbReference>
<sequence length="797" mass="88371">MRITNQWKYAQTMYDYQRGMQGVQKHNMQISSGLKIQNSFENASIYNDAMRLDYEITSLDQVVTATSKSQNFAKNSDKSLQEFSKQLENFKVKLVQAASDVHNTTSLGAIANDLEGIKDHLMNIANTSLNGQFLFSGSAVDTKPISQNGSYNGNKEQMRTIAGSKVEIPYNLNGYDLFLGKDDDYNKVLTTNVKLTDNTRQDPDAPEKILTEESKIKHLVGLDYVQNKASLNSDYDFLDNSDVKYPDTYFYMQGKKSDGTSFTSKFKLTADTTIRGLMDKIGIEFGNTTRTKVVDVNINNDGQIVVKDLTKGAQVLDFSLVGATEKVLNRNLINNTNANPPSSVSSLADLENAANPAVAIPAGKLPVHITTFTKNKYTDINGEMVNPFDYDKVQFSAKDNTLSSNVSQVVRKTGEYATENTRLSEVAGTRAVQKTINGQVQYVKDTYDVNFYPKGIDPKDHDLYNIDNQTISMKVKSKLGTTYEIDVKMGTHNPNAPVSFSIKGTNADGTPTYPGYANQTRTLTVYNADEHGEYRTRTPDFSYRQLMDIVAMAASDNIPNPPHAEGNFVPVGGGAAVSIDSDHPEAIEKRRQNYEAYKTAIDKSKGAIEVNLNHRGQIELTDKMSSVTNVELTMYDKANNGGQFLGDSTGTTAATRQGNGSVFSFMENNAIAIDEPSIDLFSDLTKMIEAVRNGYFRTEADSADPRNTGIQGGIERIDHLMDHINKEKVKIGSYTNLLEDTNNRARLMKVNVESVKSDVINADYAESYLSLMQNMMSYQAMLQATSKINQLSLLNYM</sequence>
<feature type="domain" description="Flagellin C-terminal" evidence="5">
    <location>
        <begin position="715"/>
        <end position="797"/>
    </location>
</feature>